<keyword evidence="2" id="KW-1185">Reference proteome</keyword>
<dbReference type="EMBL" id="JASNFN010000012">
    <property type="protein sequence ID" value="MDP5183257.1"/>
    <property type="molecule type" value="Genomic_DNA"/>
</dbReference>
<reference evidence="2" key="1">
    <citation type="submission" date="2023-05" db="EMBL/GenBank/DDBJ databases">
        <title>Draft genome of Pseudofrankia sp. BMG5.37.</title>
        <authorList>
            <person name="Gtari M."/>
            <person name="Ghodhbane F."/>
            <person name="Sbissi I."/>
        </authorList>
    </citation>
    <scope>NUCLEOTIDE SEQUENCE [LARGE SCALE GENOMIC DNA]</scope>
    <source>
        <strain evidence="2">BMG 814</strain>
    </source>
</reference>
<sequence>MSEYQYYEFAAIDRPLSVDEQADLRAISTRAQITPTSLVNHIRSRSSRYAGALDIEPAWTVEVMADARLIELSPYPTSRVGATGFIGYSPSAGKVLVVIAYRDLHGVNAWPASGRDLATYLKEADDGEKP</sequence>
<proteinExistence type="predicted"/>
<evidence type="ECO:0000313" key="1">
    <source>
        <dbReference type="EMBL" id="MDP5183257.1"/>
    </source>
</evidence>
<protein>
    <submittedName>
        <fullName evidence="1">Uncharacterized protein</fullName>
    </submittedName>
</protein>
<name>A0ABT9ICF8_9ACTN</name>
<comment type="caution">
    <text evidence="1">The sequence shown here is derived from an EMBL/GenBank/DDBJ whole genome shotgun (WGS) entry which is preliminary data.</text>
</comment>
<organism evidence="1 2">
    <name type="scientific">Blastococcus carthaginiensis</name>
    <dbReference type="NCBI Taxonomy" id="3050034"/>
    <lineage>
        <taxon>Bacteria</taxon>
        <taxon>Bacillati</taxon>
        <taxon>Actinomycetota</taxon>
        <taxon>Actinomycetes</taxon>
        <taxon>Geodermatophilales</taxon>
        <taxon>Geodermatophilaceae</taxon>
        <taxon>Blastococcus</taxon>
    </lineage>
</organism>
<gene>
    <name evidence="1" type="ORF">QOZ88_11460</name>
</gene>
<evidence type="ECO:0000313" key="2">
    <source>
        <dbReference type="Proteomes" id="UP001233673"/>
    </source>
</evidence>
<dbReference type="RefSeq" id="WP_305999901.1">
    <property type="nucleotide sequence ID" value="NZ_JASNFN010000012.1"/>
</dbReference>
<dbReference type="Proteomes" id="UP001233673">
    <property type="component" value="Unassembled WGS sequence"/>
</dbReference>
<accession>A0ABT9ICF8</accession>